<comment type="caution">
    <text evidence="4">The sequence shown here is derived from an EMBL/GenBank/DDBJ whole genome shotgun (WGS) entry which is preliminary data.</text>
</comment>
<evidence type="ECO:0000313" key="4">
    <source>
        <dbReference type="EMBL" id="KAK3599524.1"/>
    </source>
</evidence>
<reference evidence="4" key="1">
    <citation type="journal article" date="2021" name="Genome Biol. Evol.">
        <title>A High-Quality Reference Genome for a Parasitic Bivalve with Doubly Uniparental Inheritance (Bivalvia: Unionida).</title>
        <authorList>
            <person name="Smith C.H."/>
        </authorList>
    </citation>
    <scope>NUCLEOTIDE SEQUENCE</scope>
    <source>
        <strain evidence="4">CHS0354</strain>
    </source>
</reference>
<sequence>MLKTVTLYVFLQAILQFFFTDGACTMPKDFQNSDWVDNRRGNITFTTWKMTGWGFKSVDGTIIDEWEIVDNVNFESQGYLALRSLSTFKEQNKTWYSYVCLNFTKVTDYSYMYYHIHEPEPMVSGERIKVFERDNLTSFTDICNTAIVIPEQEFSVMVRKVQEMEKIRTICPNPLLRKFDYRYYTSDRTPYCTQNGNLWDGCTDRTMMTFNYTACNKTMAYSKKGEAWCIASVTVKTDTYTMVYNPDDVVDNIDTFRFTCIVIDDDSIEASMSPQFCSINQTSYSLKTDTTGKKVGVQLTNRILESCPFTGSAGQKGEQNVDGKAIAIGVSVGVAVIAIAIVVIVVIIKKRRKTRFG</sequence>
<feature type="chain" id="PRO_5042029810" description="DUF7042 domain-containing protein" evidence="2">
    <location>
        <begin position="26"/>
        <end position="357"/>
    </location>
</feature>
<proteinExistence type="predicted"/>
<dbReference type="Proteomes" id="UP001195483">
    <property type="component" value="Unassembled WGS sequence"/>
</dbReference>
<organism evidence="4 5">
    <name type="scientific">Potamilus streckersoni</name>
    <dbReference type="NCBI Taxonomy" id="2493646"/>
    <lineage>
        <taxon>Eukaryota</taxon>
        <taxon>Metazoa</taxon>
        <taxon>Spiralia</taxon>
        <taxon>Lophotrochozoa</taxon>
        <taxon>Mollusca</taxon>
        <taxon>Bivalvia</taxon>
        <taxon>Autobranchia</taxon>
        <taxon>Heteroconchia</taxon>
        <taxon>Palaeoheterodonta</taxon>
        <taxon>Unionida</taxon>
        <taxon>Unionoidea</taxon>
        <taxon>Unionidae</taxon>
        <taxon>Ambleminae</taxon>
        <taxon>Lampsilini</taxon>
        <taxon>Potamilus</taxon>
    </lineage>
</organism>
<dbReference type="EMBL" id="JAEAOA010000455">
    <property type="protein sequence ID" value="KAK3599524.1"/>
    <property type="molecule type" value="Genomic_DNA"/>
</dbReference>
<protein>
    <recommendedName>
        <fullName evidence="3">DUF7042 domain-containing protein</fullName>
    </recommendedName>
</protein>
<keyword evidence="1" id="KW-0472">Membrane</keyword>
<dbReference type="InterPro" id="IPR055470">
    <property type="entry name" value="DUF7042"/>
</dbReference>
<accession>A0AAE0SXB4</accession>
<keyword evidence="1" id="KW-1133">Transmembrane helix</keyword>
<reference evidence="4" key="2">
    <citation type="journal article" date="2021" name="Genome Biol. Evol.">
        <title>Developing a high-quality reference genome for a parasitic bivalve with doubly uniparental inheritance (Bivalvia: Unionida).</title>
        <authorList>
            <person name="Smith C.H."/>
        </authorList>
    </citation>
    <scope>NUCLEOTIDE SEQUENCE</scope>
    <source>
        <strain evidence="4">CHS0354</strain>
        <tissue evidence="4">Mantle</tissue>
    </source>
</reference>
<dbReference type="Pfam" id="PF23069">
    <property type="entry name" value="DUF7042"/>
    <property type="match status" value="1"/>
</dbReference>
<feature type="domain" description="DUF7042" evidence="3">
    <location>
        <begin position="171"/>
        <end position="272"/>
    </location>
</feature>
<evidence type="ECO:0000256" key="2">
    <source>
        <dbReference type="SAM" id="SignalP"/>
    </source>
</evidence>
<feature type="signal peptide" evidence="2">
    <location>
        <begin position="1"/>
        <end position="25"/>
    </location>
</feature>
<name>A0AAE0SXB4_9BIVA</name>
<reference evidence="4" key="3">
    <citation type="submission" date="2023-05" db="EMBL/GenBank/DDBJ databases">
        <authorList>
            <person name="Smith C.H."/>
        </authorList>
    </citation>
    <scope>NUCLEOTIDE SEQUENCE</scope>
    <source>
        <strain evidence="4">CHS0354</strain>
        <tissue evidence="4">Mantle</tissue>
    </source>
</reference>
<evidence type="ECO:0000313" key="5">
    <source>
        <dbReference type="Proteomes" id="UP001195483"/>
    </source>
</evidence>
<feature type="transmembrane region" description="Helical" evidence="1">
    <location>
        <begin position="325"/>
        <end position="348"/>
    </location>
</feature>
<keyword evidence="1" id="KW-0812">Transmembrane</keyword>
<evidence type="ECO:0000256" key="1">
    <source>
        <dbReference type="SAM" id="Phobius"/>
    </source>
</evidence>
<evidence type="ECO:0000259" key="3">
    <source>
        <dbReference type="Pfam" id="PF23069"/>
    </source>
</evidence>
<keyword evidence="2" id="KW-0732">Signal</keyword>
<gene>
    <name evidence="4" type="ORF">CHS0354_006653</name>
</gene>
<keyword evidence="5" id="KW-1185">Reference proteome</keyword>
<dbReference type="AlphaFoldDB" id="A0AAE0SXB4"/>